<feature type="domain" description="TonB-dependent transporter Oar-like beta-barrel" evidence="11">
    <location>
        <begin position="620"/>
        <end position="899"/>
    </location>
</feature>
<evidence type="ECO:0000259" key="11">
    <source>
        <dbReference type="Pfam" id="PF25183"/>
    </source>
</evidence>
<protein>
    <submittedName>
        <fullName evidence="12">TonB-dependent receptor</fullName>
    </submittedName>
</protein>
<dbReference type="InterPro" id="IPR012910">
    <property type="entry name" value="Plug_dom"/>
</dbReference>
<dbReference type="PANTHER" id="PTHR30069">
    <property type="entry name" value="TONB-DEPENDENT OUTER MEMBRANE RECEPTOR"/>
    <property type="match status" value="1"/>
</dbReference>
<dbReference type="InterPro" id="IPR057601">
    <property type="entry name" value="Oar-like_b-barrel"/>
</dbReference>
<dbReference type="Gene3D" id="2.170.130.10">
    <property type="entry name" value="TonB-dependent receptor, plug domain"/>
    <property type="match status" value="1"/>
</dbReference>
<dbReference type="SUPFAM" id="SSF56935">
    <property type="entry name" value="Porins"/>
    <property type="match status" value="1"/>
</dbReference>
<dbReference type="Gene3D" id="2.40.170.20">
    <property type="entry name" value="TonB-dependent receptor, beta-barrel domain"/>
    <property type="match status" value="1"/>
</dbReference>
<feature type="transmembrane region" description="Helical" evidence="9">
    <location>
        <begin position="12"/>
        <end position="34"/>
    </location>
</feature>
<accession>A0ABR6ZL88</accession>
<dbReference type="InterPro" id="IPR013784">
    <property type="entry name" value="Carb-bd-like_fold"/>
</dbReference>
<evidence type="ECO:0000256" key="5">
    <source>
        <dbReference type="ARBA" id="ARBA00022692"/>
    </source>
</evidence>
<feature type="domain" description="TonB-dependent receptor plug" evidence="10">
    <location>
        <begin position="132"/>
        <end position="233"/>
    </location>
</feature>
<dbReference type="RefSeq" id="WP_186945882.1">
    <property type="nucleotide sequence ID" value="NZ_JACOGF010000002.1"/>
</dbReference>
<dbReference type="InterPro" id="IPR037066">
    <property type="entry name" value="Plug_dom_sf"/>
</dbReference>
<keyword evidence="7 12" id="KW-0675">Receptor</keyword>
<dbReference type="PANTHER" id="PTHR30069:SF46">
    <property type="entry name" value="OAR PROTEIN"/>
    <property type="match status" value="1"/>
</dbReference>
<keyword evidence="5 9" id="KW-0812">Transmembrane</keyword>
<evidence type="ECO:0000259" key="10">
    <source>
        <dbReference type="Pfam" id="PF07715"/>
    </source>
</evidence>
<dbReference type="EMBL" id="JACOGF010000002">
    <property type="protein sequence ID" value="MBC3916631.1"/>
    <property type="molecule type" value="Genomic_DNA"/>
</dbReference>
<evidence type="ECO:0000256" key="4">
    <source>
        <dbReference type="ARBA" id="ARBA00022452"/>
    </source>
</evidence>
<evidence type="ECO:0000256" key="9">
    <source>
        <dbReference type="SAM" id="Phobius"/>
    </source>
</evidence>
<evidence type="ECO:0000256" key="2">
    <source>
        <dbReference type="ARBA" id="ARBA00009810"/>
    </source>
</evidence>
<sequence>MSKNSLVFKKTLVARALILAFGAGVMTVGINPVVMAQSNTTGTISGTVAVKANTSISIVGVDNGVKRSITPDASGTFRATSVPVGNYKVSLLEGTSVVGVQDLEVRIGQDSEATFGTQVVQITQRARAIDVKTSNSGTSFTAKELAVLPIAPAVSNIVQLAGGTTRGDSRYGNNAASFGGSSSSENAAYINGFPVTSSLYQIGYSSLPFGSISEAQVITGGYGAEFGRSTGGVINITTKSGTNNWEAGAGFTYAPNSLRATAKNILYPNTGAAANKGTDGTIWNYKAGDVFTEKVYNAYISGPIIKDKLFMYIGAELNQTERQTARLASSNTTNNKLGWLDEKSELPRYIAKFDWNITDDHRLEYTHIGDESKVDDKYFGFDYATKQRGFTQYGGAVFKNYASGVLGLNANGAALAAAQGSDVDILKYTGYITNDLTLTALVGQAKTERKQDPFGYVPGLRPITAAEANRVPGINYTPTDPQGFTSALLRDGANDTNKGYRLDIEYKLNKEHTLRAGLDYNKITAVAGTVAAGGGQWIYLRATNPNAVLSGHNISPAAGGGYGKDGYYVQENIVSGGSTPSVKQSAQYIEDRYQVTKDVLLTFGLRNESFSNMNGKGDVFVEQKSMIAPRFSAAWDVNGDGSLKVFGTAGRYHLQLPANLAVRFAGVSINTDKFYTYTGVDPKTGAPTGLNAISNTVSANNEFGKELTPNELAAVNLKAHYQDEINIGFEKALTPDFNGGIKFTYRKLKNTIDDYSDIRPLLKKLSGAERAYLEDAGWHGALFNPGQDNTFIVPINATGGQRAITITAAEAGFPESAKRTYTALEFMLEHPLRSSWYGKFNYTWSRSEGNQEGQTKSDNGQSDVGFSSLWDFPEAMINGSGLLPNDRTHQFKAYGLYEITPEFAVGGNVLVASGRPKSLTCNIPSAMDQEGLGLFQYGSIFYLCPASTGIANGRGAMGKLPWDKRLDLNFMYKPRQVKGLLLKVDVLNVFNAQVADRIDEGYNTSRAGDAVSPTAGQETSYTAPRSVRLSVQYNHKF</sequence>
<organism evidence="12 13">
    <name type="scientific">Undibacterium hunanense</name>
    <dbReference type="NCBI Taxonomy" id="2762292"/>
    <lineage>
        <taxon>Bacteria</taxon>
        <taxon>Pseudomonadati</taxon>
        <taxon>Pseudomonadota</taxon>
        <taxon>Betaproteobacteria</taxon>
        <taxon>Burkholderiales</taxon>
        <taxon>Oxalobacteraceae</taxon>
        <taxon>Undibacterium</taxon>
    </lineage>
</organism>
<evidence type="ECO:0000256" key="3">
    <source>
        <dbReference type="ARBA" id="ARBA00022448"/>
    </source>
</evidence>
<proteinExistence type="inferred from homology"/>
<evidence type="ECO:0000256" key="8">
    <source>
        <dbReference type="ARBA" id="ARBA00023237"/>
    </source>
</evidence>
<dbReference type="Pfam" id="PF07715">
    <property type="entry name" value="Plug"/>
    <property type="match status" value="1"/>
</dbReference>
<name>A0ABR6ZL88_9BURK</name>
<reference evidence="12 13" key="1">
    <citation type="submission" date="2020-08" db="EMBL/GenBank/DDBJ databases">
        <title>Novel species isolated from subtropical streams in China.</title>
        <authorList>
            <person name="Lu H."/>
        </authorList>
    </citation>
    <scope>NUCLEOTIDE SEQUENCE [LARGE SCALE GENOMIC DNA]</scope>
    <source>
        <strain evidence="12 13">CY18W</strain>
    </source>
</reference>
<comment type="similarity">
    <text evidence="2">Belongs to the TonB-dependent receptor family.</text>
</comment>
<gene>
    <name evidence="12" type="ORF">H8L32_03955</name>
</gene>
<dbReference type="InterPro" id="IPR039426">
    <property type="entry name" value="TonB-dep_rcpt-like"/>
</dbReference>
<dbReference type="Pfam" id="PF25183">
    <property type="entry name" value="OMP_b-brl_4"/>
    <property type="match status" value="1"/>
</dbReference>
<keyword evidence="4" id="KW-1134">Transmembrane beta strand</keyword>
<keyword evidence="8" id="KW-0998">Cell outer membrane</keyword>
<comment type="subcellular location">
    <subcellularLocation>
        <location evidence="1">Cell outer membrane</location>
        <topology evidence="1">Multi-pass membrane protein</topology>
    </subcellularLocation>
</comment>
<evidence type="ECO:0000256" key="6">
    <source>
        <dbReference type="ARBA" id="ARBA00023136"/>
    </source>
</evidence>
<evidence type="ECO:0000256" key="7">
    <source>
        <dbReference type="ARBA" id="ARBA00023170"/>
    </source>
</evidence>
<evidence type="ECO:0000313" key="13">
    <source>
        <dbReference type="Proteomes" id="UP000650424"/>
    </source>
</evidence>
<evidence type="ECO:0000313" key="12">
    <source>
        <dbReference type="EMBL" id="MBC3916631.1"/>
    </source>
</evidence>
<keyword evidence="6 9" id="KW-0472">Membrane</keyword>
<keyword evidence="3" id="KW-0813">Transport</keyword>
<dbReference type="SUPFAM" id="SSF49452">
    <property type="entry name" value="Starch-binding domain-like"/>
    <property type="match status" value="1"/>
</dbReference>
<comment type="caution">
    <text evidence="12">The sequence shown here is derived from an EMBL/GenBank/DDBJ whole genome shotgun (WGS) entry which is preliminary data.</text>
</comment>
<dbReference type="InterPro" id="IPR036942">
    <property type="entry name" value="Beta-barrel_TonB_sf"/>
</dbReference>
<keyword evidence="9" id="KW-1133">Transmembrane helix</keyword>
<evidence type="ECO:0000256" key="1">
    <source>
        <dbReference type="ARBA" id="ARBA00004571"/>
    </source>
</evidence>
<dbReference type="Proteomes" id="UP000650424">
    <property type="component" value="Unassembled WGS sequence"/>
</dbReference>
<keyword evidence="13" id="KW-1185">Reference proteome</keyword>